<dbReference type="EMBL" id="BGKI01000004">
    <property type="protein sequence ID" value="GBH34212.1"/>
    <property type="molecule type" value="Genomic_DNA"/>
</dbReference>
<comment type="caution">
    <text evidence="1">The sequence shown here is derived from an EMBL/GenBank/DDBJ whole genome shotgun (WGS) entry which is preliminary data.</text>
</comment>
<dbReference type="RefSeq" id="WP_225866853.1">
    <property type="nucleotide sequence ID" value="NZ_AP026695.1"/>
</dbReference>
<dbReference type="InterPro" id="IPR046600">
    <property type="entry name" value="DUF6659"/>
</dbReference>
<dbReference type="AlphaFoldDB" id="A0A2S2KRB8"/>
<evidence type="ECO:0008006" key="3">
    <source>
        <dbReference type="Google" id="ProtNLM"/>
    </source>
</evidence>
<reference evidence="1 2" key="1">
    <citation type="submission" date="2018-05" db="EMBL/GenBank/DDBJ databases">
        <title>genome sequencing of Nitrosopumilus sp. NM25.</title>
        <authorList>
            <person name="Mori K."/>
            <person name="Nakagawa T."/>
        </authorList>
    </citation>
    <scope>NUCLEOTIDE SEQUENCE [LARGE SCALE GENOMIC DNA]</scope>
    <source>
        <strain evidence="1 2">NM25</strain>
    </source>
</reference>
<protein>
    <recommendedName>
        <fullName evidence="3">Roadblock/LAMTOR2 domain-containing protein</fullName>
    </recommendedName>
</protein>
<dbReference type="Proteomes" id="UP000245829">
    <property type="component" value="Unassembled WGS sequence"/>
</dbReference>
<dbReference type="Pfam" id="PF20364">
    <property type="entry name" value="DUF6659"/>
    <property type="match status" value="1"/>
</dbReference>
<accession>A0A2S2KRB8</accession>
<dbReference type="GeneID" id="76208664"/>
<evidence type="ECO:0000313" key="2">
    <source>
        <dbReference type="Proteomes" id="UP000245829"/>
    </source>
</evidence>
<name>A0A2S2KRB8_9ARCH</name>
<keyword evidence="2" id="KW-1185">Reference proteome</keyword>
<proteinExistence type="predicted"/>
<organism evidence="1 2">
    <name type="scientific">Nitrosopumilus zosterae</name>
    <dbReference type="NCBI Taxonomy" id="718286"/>
    <lineage>
        <taxon>Archaea</taxon>
        <taxon>Nitrososphaerota</taxon>
        <taxon>Nitrososphaeria</taxon>
        <taxon>Nitrosopumilales</taxon>
        <taxon>Nitrosopumilaceae</taxon>
        <taxon>Nitrosopumilus</taxon>
    </lineage>
</organism>
<evidence type="ECO:0000313" key="1">
    <source>
        <dbReference type="EMBL" id="GBH34212.1"/>
    </source>
</evidence>
<sequence>MELKQICVIDDVCNQVRQIPGVRFVGIINKKGRKIAGGFSNKVSPLEKDEQKIEMLFMEIALDLSMRKDFDNSLGSINAIVSYRDKANIITIPYQENLILLSTEPELDTSKMIRIVQEKITFGKYIEVISQ</sequence>
<gene>
    <name evidence="1" type="ORF">NZNM25_10030</name>
</gene>